<dbReference type="Gene3D" id="2.60.120.330">
    <property type="entry name" value="B-lactam Antibiotic, Isopenicillin N Synthase, Chain"/>
    <property type="match status" value="1"/>
</dbReference>
<dbReference type="GO" id="GO:0051213">
    <property type="term" value="F:dioxygenase activity"/>
    <property type="evidence" value="ECO:0007669"/>
    <property type="project" value="UniProtKB-KW"/>
</dbReference>
<evidence type="ECO:0000256" key="2">
    <source>
        <dbReference type="ARBA" id="ARBA00022964"/>
    </source>
</evidence>
<keyword evidence="3 5" id="KW-0560">Oxidoreductase</keyword>
<dbReference type="Proteomes" id="UP000528964">
    <property type="component" value="Unassembled WGS sequence"/>
</dbReference>
<evidence type="ECO:0000256" key="3">
    <source>
        <dbReference type="ARBA" id="ARBA00023002"/>
    </source>
</evidence>
<evidence type="ECO:0000259" key="4">
    <source>
        <dbReference type="Pfam" id="PF05118"/>
    </source>
</evidence>
<dbReference type="PANTHER" id="PTHR46332:SF5">
    <property type="entry name" value="ASPARTATE BETA-HYDROXYLASE DOMAIN CONTAINING 2"/>
    <property type="match status" value="1"/>
</dbReference>
<comment type="caution">
    <text evidence="5">The sequence shown here is derived from an EMBL/GenBank/DDBJ whole genome shotgun (WGS) entry which is preliminary data.</text>
</comment>
<dbReference type="RefSeq" id="WP_183394081.1">
    <property type="nucleotide sequence ID" value="NZ_JACIDR010000001.1"/>
</dbReference>
<comment type="similarity">
    <text evidence="1">Belongs to the aspartyl/asparaginyl beta-hydroxylase family.</text>
</comment>
<accession>A0A7W6CXX7</accession>
<dbReference type="GO" id="GO:0016020">
    <property type="term" value="C:membrane"/>
    <property type="evidence" value="ECO:0007669"/>
    <property type="project" value="TreeGrafter"/>
</dbReference>
<feature type="domain" description="Aspartyl/asparaginy/proline hydroxylase" evidence="4">
    <location>
        <begin position="60"/>
        <end position="215"/>
    </location>
</feature>
<dbReference type="EMBL" id="JACIDR010000001">
    <property type="protein sequence ID" value="MBB3972292.1"/>
    <property type="molecule type" value="Genomic_DNA"/>
</dbReference>
<dbReference type="AlphaFoldDB" id="A0A7W6CXX7"/>
<keyword evidence="6" id="KW-1185">Reference proteome</keyword>
<keyword evidence="2" id="KW-0223">Dioxygenase</keyword>
<gene>
    <name evidence="5" type="ORF">GGR24_000925</name>
</gene>
<name>A0A7W6CXX7_9HYPH</name>
<dbReference type="InterPro" id="IPR007803">
    <property type="entry name" value="Asp/Arg/Pro-Hydrxlase"/>
</dbReference>
<evidence type="ECO:0000313" key="6">
    <source>
        <dbReference type="Proteomes" id="UP000528964"/>
    </source>
</evidence>
<dbReference type="SUPFAM" id="SSF51197">
    <property type="entry name" value="Clavaminate synthase-like"/>
    <property type="match status" value="1"/>
</dbReference>
<dbReference type="Pfam" id="PF05118">
    <property type="entry name" value="Asp_Arg_Hydrox"/>
    <property type="match status" value="1"/>
</dbReference>
<reference evidence="5 6" key="1">
    <citation type="submission" date="2020-08" db="EMBL/GenBank/DDBJ databases">
        <title>Genomic Encyclopedia of Type Strains, Phase IV (KMG-IV): sequencing the most valuable type-strain genomes for metagenomic binning, comparative biology and taxonomic classification.</title>
        <authorList>
            <person name="Goeker M."/>
        </authorList>
    </citation>
    <scope>NUCLEOTIDE SEQUENCE [LARGE SCALE GENOMIC DNA]</scope>
    <source>
        <strain evidence="5 6">DSM 25481</strain>
    </source>
</reference>
<organism evidence="5 6">
    <name type="scientific">Hansschlegelia beijingensis</name>
    <dbReference type="NCBI Taxonomy" id="1133344"/>
    <lineage>
        <taxon>Bacteria</taxon>
        <taxon>Pseudomonadati</taxon>
        <taxon>Pseudomonadota</taxon>
        <taxon>Alphaproteobacteria</taxon>
        <taxon>Hyphomicrobiales</taxon>
        <taxon>Methylopilaceae</taxon>
        <taxon>Hansschlegelia</taxon>
    </lineage>
</organism>
<dbReference type="InterPro" id="IPR027443">
    <property type="entry name" value="IPNS-like_sf"/>
</dbReference>
<evidence type="ECO:0000256" key="1">
    <source>
        <dbReference type="ARBA" id="ARBA00007730"/>
    </source>
</evidence>
<dbReference type="InterPro" id="IPR051821">
    <property type="entry name" value="Asp/Asn_beta-hydroxylase"/>
</dbReference>
<evidence type="ECO:0000313" key="5">
    <source>
        <dbReference type="EMBL" id="MBB3972292.1"/>
    </source>
</evidence>
<protein>
    <submittedName>
        <fullName evidence="5">Beta-hydroxylase</fullName>
        <ecNumber evidence="5">1.14.11.-</ecNumber>
    </submittedName>
</protein>
<dbReference type="EC" id="1.14.11.-" evidence="5"/>
<sequence length="257" mass="29674">MVEVASNTEVKKPSKPKRGWLYRTGKKLRPWLDEQLAKCSLVGNPPVFPAGTFPWTAELENNWEAIRREAFSVLQTEDIPILADISPDHGRLGGDRKWKSFFLYGYGYRVEGNCQKCPETAKLVSKVPGLNSAFFSILTPGARIPRHRGVTKNLITCHLGLLVPKDWERCRMAVHDDMVYWREGKTAVFDDTYFHEVWNETDETRVILLVQFERPMRQPGRAIGRSFMWAVRRSPFVQEARRNFLAWQGAQNRIDGH</sequence>
<proteinExistence type="inferred from homology"/>
<dbReference type="PANTHER" id="PTHR46332">
    <property type="entry name" value="ASPARTATE BETA-HYDROXYLASE DOMAIN-CONTAINING PROTEIN 2"/>
    <property type="match status" value="1"/>
</dbReference>